<evidence type="ECO:0000256" key="1">
    <source>
        <dbReference type="ARBA" id="ARBA00004651"/>
    </source>
</evidence>
<feature type="transmembrane region" description="Helical" evidence="12">
    <location>
        <begin position="183"/>
        <end position="200"/>
    </location>
</feature>
<dbReference type="EMBL" id="JAPWTK010000037">
    <property type="protein sequence ID" value="KAJ8955547.1"/>
    <property type="molecule type" value="Genomic_DNA"/>
</dbReference>
<evidence type="ECO:0000256" key="3">
    <source>
        <dbReference type="ARBA" id="ARBA00022448"/>
    </source>
</evidence>
<keyword evidence="5 12" id="KW-0812">Transmembrane</keyword>
<dbReference type="GO" id="GO:0006814">
    <property type="term" value="P:sodium ion transport"/>
    <property type="evidence" value="ECO:0007669"/>
    <property type="project" value="UniProtKB-KW"/>
</dbReference>
<evidence type="ECO:0008006" key="15">
    <source>
        <dbReference type="Google" id="ProtNLM"/>
    </source>
</evidence>
<proteinExistence type="inferred from homology"/>
<evidence type="ECO:0000256" key="4">
    <source>
        <dbReference type="ARBA" id="ARBA00022475"/>
    </source>
</evidence>
<keyword evidence="14" id="KW-1185">Reference proteome</keyword>
<evidence type="ECO:0000256" key="11">
    <source>
        <dbReference type="RuleBase" id="RU362091"/>
    </source>
</evidence>
<sequence>MSESIPAMMSTLDIGEKTVIGLEVSDVSAAMQRFDWPDYAMFLTMLLICISVGVYYAFSRKSVNAQEYLVGGRNMRVVPVAFSLVASFISGISLLGIPTEVYVYGIQYAYIVGGFFLMSFAMGSIYLPIFHSLKLTSTYEYHERRFNKKVRLLESFLFTLEIVSWLPIVIYVPALAFNQVTGVNVHLITPIVCATCIFYTSTGGLKAVVWTDVIQIVIMFFALILVIVKGTVDVGGIGVVIQRNWDSGRIERPNALWAFFFGILLVVALCSYCGMIIYARFYRCDPLTTKLAREKDQLLPLLVMDILGNIPGMAGVFVAGIFSAALSSLSTGLNAMAAVVLEDFYKPFFRKQLSEKQIYYVMRLTVVFMGILCVGLVFIVEKLGAVLQLTLSMGAMVNGPSLGISTMGIFLPWVNSKGALVGGISSLMFMSWLCLRAQSLIASGDLTFPEKSVSTAGCHYLFTPKQSPSTNIHFDPSVNMTNITHTDETFMIYRLSYLWYTLVGTFITIFVGLLVSYITKFQDPRDVDPRLLAPFVRKFVKSRTVINGSVDKNSHENEFGKIQITISGRTEAPEKINLSVKNINETETEEDR</sequence>
<dbReference type="PANTHER" id="PTHR42985:SF5">
    <property type="entry name" value="FI02094P-RELATED"/>
    <property type="match status" value="1"/>
</dbReference>
<keyword evidence="8" id="KW-0406">Ion transport</keyword>
<keyword evidence="4" id="KW-1003">Cell membrane</keyword>
<evidence type="ECO:0000313" key="14">
    <source>
        <dbReference type="Proteomes" id="UP001162162"/>
    </source>
</evidence>
<keyword evidence="3" id="KW-0813">Transport</keyword>
<evidence type="ECO:0000313" key="13">
    <source>
        <dbReference type="EMBL" id="KAJ8955547.1"/>
    </source>
</evidence>
<feature type="transmembrane region" description="Helical" evidence="12">
    <location>
        <begin position="418"/>
        <end position="441"/>
    </location>
</feature>
<dbReference type="GO" id="GO:0015293">
    <property type="term" value="F:symporter activity"/>
    <property type="evidence" value="ECO:0007669"/>
    <property type="project" value="TreeGrafter"/>
</dbReference>
<dbReference type="AlphaFoldDB" id="A0AAV8YVG2"/>
<reference evidence="13" key="1">
    <citation type="journal article" date="2023" name="Insect Mol. Biol.">
        <title>Genome sequencing provides insights into the evolution of gene families encoding plant cell wall-degrading enzymes in longhorned beetles.</title>
        <authorList>
            <person name="Shin N.R."/>
            <person name="Okamura Y."/>
            <person name="Kirsch R."/>
            <person name="Pauchet Y."/>
        </authorList>
    </citation>
    <scope>NUCLEOTIDE SEQUENCE</scope>
    <source>
        <strain evidence="13">AMC_N1</strain>
    </source>
</reference>
<evidence type="ECO:0000256" key="5">
    <source>
        <dbReference type="ARBA" id="ARBA00022692"/>
    </source>
</evidence>
<dbReference type="InterPro" id="IPR038377">
    <property type="entry name" value="Na/Glc_symporter_sf"/>
</dbReference>
<evidence type="ECO:0000256" key="6">
    <source>
        <dbReference type="ARBA" id="ARBA00022989"/>
    </source>
</evidence>
<keyword evidence="10" id="KW-0739">Sodium transport</keyword>
<feature type="transmembrane region" description="Helical" evidence="12">
    <location>
        <begin position="255"/>
        <end position="278"/>
    </location>
</feature>
<feature type="transmembrane region" description="Helical" evidence="12">
    <location>
        <begin position="109"/>
        <end position="131"/>
    </location>
</feature>
<evidence type="ECO:0000256" key="8">
    <source>
        <dbReference type="ARBA" id="ARBA00023065"/>
    </source>
</evidence>
<feature type="transmembrane region" description="Helical" evidence="12">
    <location>
        <begin position="497"/>
        <end position="518"/>
    </location>
</feature>
<dbReference type="PROSITE" id="PS50283">
    <property type="entry name" value="NA_SOLUT_SYMP_3"/>
    <property type="match status" value="1"/>
</dbReference>
<comment type="caution">
    <text evidence="13">The sequence shown here is derived from an EMBL/GenBank/DDBJ whole genome shotgun (WGS) entry which is preliminary data.</text>
</comment>
<feature type="transmembrane region" description="Helical" evidence="12">
    <location>
        <begin position="39"/>
        <end position="58"/>
    </location>
</feature>
<evidence type="ECO:0000256" key="12">
    <source>
        <dbReference type="SAM" id="Phobius"/>
    </source>
</evidence>
<dbReference type="InterPro" id="IPR001734">
    <property type="entry name" value="Na/solute_symporter"/>
</dbReference>
<comment type="similarity">
    <text evidence="2 11">Belongs to the sodium:solute symporter (SSF) (TC 2.A.21) family.</text>
</comment>
<dbReference type="CDD" id="cd11492">
    <property type="entry name" value="SLC5sbd_NIS-SMVT"/>
    <property type="match status" value="1"/>
</dbReference>
<feature type="transmembrane region" description="Helical" evidence="12">
    <location>
        <begin position="386"/>
        <end position="411"/>
    </location>
</feature>
<dbReference type="GO" id="GO:0005886">
    <property type="term" value="C:plasma membrane"/>
    <property type="evidence" value="ECO:0007669"/>
    <property type="project" value="UniProtKB-SubCell"/>
</dbReference>
<dbReference type="InterPro" id="IPR051163">
    <property type="entry name" value="Sodium:Solute_Symporter_SSF"/>
</dbReference>
<keyword evidence="7" id="KW-0915">Sodium</keyword>
<name>A0AAV8YVG2_9CUCU</name>
<dbReference type="Pfam" id="PF00474">
    <property type="entry name" value="SSF"/>
    <property type="match status" value="2"/>
</dbReference>
<comment type="subcellular location">
    <subcellularLocation>
        <location evidence="1">Cell membrane</location>
        <topology evidence="1">Multi-pass membrane protein</topology>
    </subcellularLocation>
</comment>
<dbReference type="PANTHER" id="PTHR42985">
    <property type="entry name" value="SODIUM-COUPLED MONOCARBOXYLATE TRANSPORTER"/>
    <property type="match status" value="1"/>
</dbReference>
<accession>A0AAV8YVG2</accession>
<dbReference type="Proteomes" id="UP001162162">
    <property type="component" value="Unassembled WGS sequence"/>
</dbReference>
<gene>
    <name evidence="13" type="ORF">NQ318_001377</name>
</gene>
<evidence type="ECO:0000256" key="2">
    <source>
        <dbReference type="ARBA" id="ARBA00006434"/>
    </source>
</evidence>
<feature type="transmembrane region" description="Helical" evidence="12">
    <location>
        <begin position="152"/>
        <end position="177"/>
    </location>
</feature>
<feature type="transmembrane region" description="Helical" evidence="12">
    <location>
        <begin position="78"/>
        <end position="97"/>
    </location>
</feature>
<evidence type="ECO:0000256" key="9">
    <source>
        <dbReference type="ARBA" id="ARBA00023136"/>
    </source>
</evidence>
<evidence type="ECO:0000256" key="7">
    <source>
        <dbReference type="ARBA" id="ARBA00023053"/>
    </source>
</evidence>
<evidence type="ECO:0000256" key="10">
    <source>
        <dbReference type="ARBA" id="ARBA00023201"/>
    </source>
</evidence>
<feature type="transmembrane region" description="Helical" evidence="12">
    <location>
        <begin position="298"/>
        <end position="322"/>
    </location>
</feature>
<organism evidence="13 14">
    <name type="scientific">Aromia moschata</name>
    <dbReference type="NCBI Taxonomy" id="1265417"/>
    <lineage>
        <taxon>Eukaryota</taxon>
        <taxon>Metazoa</taxon>
        <taxon>Ecdysozoa</taxon>
        <taxon>Arthropoda</taxon>
        <taxon>Hexapoda</taxon>
        <taxon>Insecta</taxon>
        <taxon>Pterygota</taxon>
        <taxon>Neoptera</taxon>
        <taxon>Endopterygota</taxon>
        <taxon>Coleoptera</taxon>
        <taxon>Polyphaga</taxon>
        <taxon>Cucujiformia</taxon>
        <taxon>Chrysomeloidea</taxon>
        <taxon>Cerambycidae</taxon>
        <taxon>Cerambycinae</taxon>
        <taxon>Callichromatini</taxon>
        <taxon>Aromia</taxon>
    </lineage>
</organism>
<dbReference type="Gene3D" id="1.20.1730.10">
    <property type="entry name" value="Sodium/glucose cotransporter"/>
    <property type="match status" value="2"/>
</dbReference>
<keyword evidence="6 12" id="KW-1133">Transmembrane helix</keyword>
<protein>
    <recommendedName>
        <fullName evidence="15">Sodium-coupled monocarboxylate transporter 1</fullName>
    </recommendedName>
</protein>
<feature type="transmembrane region" description="Helical" evidence="12">
    <location>
        <begin position="357"/>
        <end position="380"/>
    </location>
</feature>
<feature type="transmembrane region" description="Helical" evidence="12">
    <location>
        <begin position="207"/>
        <end position="228"/>
    </location>
</feature>
<keyword evidence="9 12" id="KW-0472">Membrane</keyword>